<dbReference type="Pfam" id="PF08309">
    <property type="entry name" value="LVIVD"/>
    <property type="match status" value="2"/>
</dbReference>
<dbReference type="InterPro" id="IPR013211">
    <property type="entry name" value="LVIVD"/>
</dbReference>
<dbReference type="OrthoDB" id="134269at2157"/>
<accession>A0A1I0PFY2</accession>
<evidence type="ECO:0000313" key="3">
    <source>
        <dbReference type="Proteomes" id="UP000183275"/>
    </source>
</evidence>
<dbReference type="EMBL" id="FOIS01000003">
    <property type="protein sequence ID" value="SEW13357.1"/>
    <property type="molecule type" value="Genomic_DNA"/>
</dbReference>
<dbReference type="eggNOG" id="arCOG02565">
    <property type="taxonomic scope" value="Archaea"/>
</dbReference>
<gene>
    <name evidence="2" type="ORF">SAMN05216285_2534</name>
</gene>
<dbReference type="SUPFAM" id="SSF50998">
    <property type="entry name" value="Quinoprotein alcohol dehydrogenase-like"/>
    <property type="match status" value="1"/>
</dbReference>
<evidence type="ECO:0000256" key="1">
    <source>
        <dbReference type="SAM" id="MobiDB-lite"/>
    </source>
</evidence>
<reference evidence="3" key="1">
    <citation type="submission" date="2016-10" db="EMBL/GenBank/DDBJ databases">
        <authorList>
            <person name="Varghese N."/>
        </authorList>
    </citation>
    <scope>NUCLEOTIDE SEQUENCE [LARGE SCALE GENOMIC DNA]</scope>
    <source>
        <strain evidence="3">CGMCC 1.12284</strain>
    </source>
</reference>
<name>A0A1I0PFY2_9EURY</name>
<dbReference type="STRING" id="1202768.SAMN05216285_2534"/>
<keyword evidence="3" id="KW-1185">Reference proteome</keyword>
<protein>
    <submittedName>
        <fullName evidence="2">LVIVD repeat-containing protein</fullName>
    </submittedName>
</protein>
<feature type="region of interest" description="Disordered" evidence="1">
    <location>
        <begin position="417"/>
        <end position="471"/>
    </location>
</feature>
<dbReference type="Proteomes" id="UP000183275">
    <property type="component" value="Unassembled WGS sequence"/>
</dbReference>
<proteinExistence type="predicted"/>
<organism evidence="2 3">
    <name type="scientific">Natrinema salifodinae</name>
    <dbReference type="NCBI Taxonomy" id="1202768"/>
    <lineage>
        <taxon>Archaea</taxon>
        <taxon>Methanobacteriati</taxon>
        <taxon>Methanobacteriota</taxon>
        <taxon>Stenosarchaea group</taxon>
        <taxon>Halobacteria</taxon>
        <taxon>Halobacteriales</taxon>
        <taxon>Natrialbaceae</taxon>
        <taxon>Natrinema</taxon>
    </lineage>
</organism>
<dbReference type="InterPro" id="IPR006311">
    <property type="entry name" value="TAT_signal"/>
</dbReference>
<dbReference type="AlphaFoldDB" id="A0A1I0PFY2"/>
<feature type="region of interest" description="Disordered" evidence="1">
    <location>
        <begin position="20"/>
        <end position="39"/>
    </location>
</feature>
<evidence type="ECO:0000313" key="2">
    <source>
        <dbReference type="EMBL" id="SEW13357.1"/>
    </source>
</evidence>
<dbReference type="RefSeq" id="WP_049991159.1">
    <property type="nucleotide sequence ID" value="NZ_FOIS01000003.1"/>
</dbReference>
<dbReference type="InterPro" id="IPR011047">
    <property type="entry name" value="Quinoprotein_ADH-like_sf"/>
</dbReference>
<dbReference type="PROSITE" id="PS51318">
    <property type="entry name" value="TAT"/>
    <property type="match status" value="1"/>
</dbReference>
<sequence length="493" mass="52759">MERRAFLRASGAAGLGLAATGHTAARSRRPTARQQDGYEPLGRVAVDGAAEGVVGDDGETAYVATTTGFATVDVSDPAEPTVLATERALEVGDGTLSEILDVTVDGDRLVAAGPANPGYGVMGFRSYDVSDPESPEPVGAYETGYHIHNCYLDGELLFVAANPWQEDRNLLVIYDVGDGDEIEQVGYWSLLDREPGWRDVDFLARYLHDVYVQDDIAYLPYWNAGTYLLDVSDPTDPEYVSHVAKTTLEDQRTTDEAEPAQGLPGNDHYAAVDDTGDLMAVGREAWATGGDEPDRPGGIDLYDVSDPSDPVHRGAIEAPRTVDESYDGGTWTTSHNFELRDGRLYSSWYRGGVKIHDVSEPGEPEELAWWRDPGETAFWTARVVESGKTFLATSTEAIPNTSLDGALYTFPIEVGEQVDPPSLAEPSEWGSAGDETSGSDESGDENGTNDGSDGDEDGSDGGDSIPGFTGLTGAAAGAATLEWLRRRGGNVQD</sequence>